<dbReference type="Proteomes" id="UP000198943">
    <property type="component" value="Unassembled WGS sequence"/>
</dbReference>
<proteinExistence type="predicted"/>
<organism evidence="1 2">
    <name type="scientific">Succiniclasticum ruminis</name>
    <dbReference type="NCBI Taxonomy" id="40841"/>
    <lineage>
        <taxon>Bacteria</taxon>
        <taxon>Bacillati</taxon>
        <taxon>Bacillota</taxon>
        <taxon>Negativicutes</taxon>
        <taxon>Acidaminococcales</taxon>
        <taxon>Acidaminococcaceae</taxon>
        <taxon>Succiniclasticum</taxon>
    </lineage>
</organism>
<evidence type="ECO:0000313" key="1">
    <source>
        <dbReference type="EMBL" id="SDC42356.1"/>
    </source>
</evidence>
<dbReference type="EMBL" id="FMYW01000007">
    <property type="protein sequence ID" value="SDC42356.1"/>
    <property type="molecule type" value="Genomic_DNA"/>
</dbReference>
<keyword evidence="2" id="KW-1185">Reference proteome</keyword>
<evidence type="ECO:0000313" key="2">
    <source>
        <dbReference type="Proteomes" id="UP000198943"/>
    </source>
</evidence>
<name>A0A1G6LID4_9FIRM</name>
<accession>A0A1G6LID4</accession>
<gene>
    <name evidence="1" type="ORF">SAMN04487864_10766</name>
</gene>
<protein>
    <submittedName>
        <fullName evidence="1">Uncharacterized protein</fullName>
    </submittedName>
</protein>
<dbReference type="AlphaFoldDB" id="A0A1G6LID4"/>
<sequence length="133" mass="15516">MPNALLKKIPISEEEFLRKIEKMYGEYAIEDIACHMKSDFRYNSFWVLEEMKTAARYVDYITAKVHTLKKEKIVIQTEIMYIRSTGQPCLVLRQPDTEPICLIAERSPKGLIARMDMMPAGFYRLVSHPGKKE</sequence>
<reference evidence="2" key="1">
    <citation type="submission" date="2016-10" db="EMBL/GenBank/DDBJ databases">
        <authorList>
            <person name="Varghese N."/>
            <person name="Submissions S."/>
        </authorList>
    </citation>
    <scope>NUCLEOTIDE SEQUENCE [LARGE SCALE GENOMIC DNA]</scope>
    <source>
        <strain evidence="2">DSM 11005</strain>
    </source>
</reference>
<dbReference type="RefSeq" id="WP_093730258.1">
    <property type="nucleotide sequence ID" value="NZ_FMYW01000007.1"/>
</dbReference>